<comment type="caution">
    <text evidence="2">The sequence shown here is derived from an EMBL/GenBank/DDBJ whole genome shotgun (WGS) entry which is preliminary data.</text>
</comment>
<proteinExistence type="predicted"/>
<organism evidence="2 3">
    <name type="scientific">Goodea atripinnis</name>
    <dbReference type="NCBI Taxonomy" id="208336"/>
    <lineage>
        <taxon>Eukaryota</taxon>
        <taxon>Metazoa</taxon>
        <taxon>Chordata</taxon>
        <taxon>Craniata</taxon>
        <taxon>Vertebrata</taxon>
        <taxon>Euteleostomi</taxon>
        <taxon>Actinopterygii</taxon>
        <taxon>Neopterygii</taxon>
        <taxon>Teleostei</taxon>
        <taxon>Neoteleostei</taxon>
        <taxon>Acanthomorphata</taxon>
        <taxon>Ovalentaria</taxon>
        <taxon>Atherinomorphae</taxon>
        <taxon>Cyprinodontiformes</taxon>
        <taxon>Goodeidae</taxon>
        <taxon>Goodea</taxon>
    </lineage>
</organism>
<dbReference type="Proteomes" id="UP001476798">
    <property type="component" value="Unassembled WGS sequence"/>
</dbReference>
<feature type="non-terminal residue" evidence="2">
    <location>
        <position position="1"/>
    </location>
</feature>
<gene>
    <name evidence="2" type="ORF">GOODEAATRI_017054</name>
</gene>
<protein>
    <submittedName>
        <fullName evidence="2">Uncharacterized protein</fullName>
    </submittedName>
</protein>
<evidence type="ECO:0000256" key="1">
    <source>
        <dbReference type="SAM" id="MobiDB-lite"/>
    </source>
</evidence>
<sequence>LTSRLPCGIASRPRQRSPTSCKPATGIVEAGATPGDGAFSVCSPAQIPPDPNGAPAFVFTAAHLDWELITLCVGRKMECKCPELHQKAGFPLKFSVGGRDTLHMDHCRSGPLHRRKDMFSGKGVGAQS</sequence>
<evidence type="ECO:0000313" key="2">
    <source>
        <dbReference type="EMBL" id="MEQ2158911.1"/>
    </source>
</evidence>
<evidence type="ECO:0000313" key="3">
    <source>
        <dbReference type="Proteomes" id="UP001476798"/>
    </source>
</evidence>
<accession>A0ABV0MIH6</accession>
<feature type="region of interest" description="Disordered" evidence="1">
    <location>
        <begin position="1"/>
        <end position="23"/>
    </location>
</feature>
<keyword evidence="3" id="KW-1185">Reference proteome</keyword>
<dbReference type="EMBL" id="JAHRIO010001358">
    <property type="protein sequence ID" value="MEQ2158911.1"/>
    <property type="molecule type" value="Genomic_DNA"/>
</dbReference>
<name>A0ABV0MIH6_9TELE</name>
<reference evidence="2 3" key="1">
    <citation type="submission" date="2021-06" db="EMBL/GenBank/DDBJ databases">
        <authorList>
            <person name="Palmer J.M."/>
        </authorList>
    </citation>
    <scope>NUCLEOTIDE SEQUENCE [LARGE SCALE GENOMIC DNA]</scope>
    <source>
        <strain evidence="2 3">GA_2019</strain>
        <tissue evidence="2">Muscle</tissue>
    </source>
</reference>